<accession>A0A1L3MRJ4</accession>
<feature type="domain" description="AraC effector-binding" evidence="1">
    <location>
        <begin position="1"/>
        <end position="148"/>
    </location>
</feature>
<dbReference type="OrthoDB" id="5337216at2"/>
<dbReference type="InterPro" id="IPR050908">
    <property type="entry name" value="SmbC-like"/>
</dbReference>
<organism evidence="2 3">
    <name type="scientific">Bacillus weihaiensis</name>
    <dbReference type="NCBI Taxonomy" id="1547283"/>
    <lineage>
        <taxon>Bacteria</taxon>
        <taxon>Bacillati</taxon>
        <taxon>Bacillota</taxon>
        <taxon>Bacilli</taxon>
        <taxon>Bacillales</taxon>
        <taxon>Bacillaceae</taxon>
        <taxon>Bacillus</taxon>
    </lineage>
</organism>
<name>A0A1L3MRJ4_9BACI</name>
<dbReference type="SMART" id="SM00871">
    <property type="entry name" value="AraC_E_bind"/>
    <property type="match status" value="1"/>
</dbReference>
<dbReference type="PANTHER" id="PTHR40055">
    <property type="entry name" value="TRANSCRIPTIONAL REGULATOR YGIV-RELATED"/>
    <property type="match status" value="1"/>
</dbReference>
<evidence type="ECO:0000313" key="3">
    <source>
        <dbReference type="Proteomes" id="UP000181936"/>
    </source>
</evidence>
<dbReference type="Pfam" id="PF06445">
    <property type="entry name" value="GyrI-like"/>
    <property type="match status" value="1"/>
</dbReference>
<dbReference type="RefSeq" id="WP_072579732.1">
    <property type="nucleotide sequence ID" value="NZ_CP016020.1"/>
</dbReference>
<dbReference type="InterPro" id="IPR010499">
    <property type="entry name" value="AraC_E-bd"/>
</dbReference>
<reference evidence="2 3" key="1">
    <citation type="journal article" date="2016" name="Sci. Rep.">
        <title>Complete genome sequence and transcriptomic analysis of a novel marine strain Bacillus weihaiensis reveals the mechanism of brown algae degradation.</title>
        <authorList>
            <person name="Zhu Y."/>
            <person name="Chen P."/>
            <person name="Bao Y."/>
            <person name="Men Y."/>
            <person name="Zeng Y."/>
            <person name="Yang J."/>
            <person name="Sun J."/>
            <person name="Sun Y."/>
        </authorList>
    </citation>
    <scope>NUCLEOTIDE SEQUENCE [LARGE SCALE GENOMIC DNA]</scope>
    <source>
        <strain evidence="2 3">Alg07</strain>
    </source>
</reference>
<evidence type="ECO:0000313" key="2">
    <source>
        <dbReference type="EMBL" id="APH04937.1"/>
    </source>
</evidence>
<keyword evidence="3" id="KW-1185">Reference proteome</keyword>
<protein>
    <submittedName>
        <fullName evidence="2">DNA gyrase inhibitor</fullName>
    </submittedName>
</protein>
<evidence type="ECO:0000259" key="1">
    <source>
        <dbReference type="SMART" id="SM00871"/>
    </source>
</evidence>
<dbReference type="AlphaFoldDB" id="A0A1L3MRJ4"/>
<dbReference type="InterPro" id="IPR011256">
    <property type="entry name" value="Reg_factor_effector_dom_sf"/>
</dbReference>
<dbReference type="EMBL" id="CP016020">
    <property type="protein sequence ID" value="APH04937.1"/>
    <property type="molecule type" value="Genomic_DNA"/>
</dbReference>
<gene>
    <name evidence="2" type="ORF">A9C19_09345</name>
</gene>
<dbReference type="KEGG" id="bwh:A9C19_09345"/>
<proteinExistence type="predicted"/>
<dbReference type="Gene3D" id="3.20.80.10">
    <property type="entry name" value="Regulatory factor, effector binding domain"/>
    <property type="match status" value="1"/>
</dbReference>
<dbReference type="PANTHER" id="PTHR40055:SF1">
    <property type="entry name" value="TRANSCRIPTIONAL REGULATOR YGIV-RELATED"/>
    <property type="match status" value="1"/>
</dbReference>
<dbReference type="STRING" id="1547283.A9C19_09345"/>
<dbReference type="SUPFAM" id="SSF55136">
    <property type="entry name" value="Probable bacterial effector-binding domain"/>
    <property type="match status" value="1"/>
</dbReference>
<dbReference type="Proteomes" id="UP000181936">
    <property type="component" value="Chromosome"/>
</dbReference>
<dbReference type="InterPro" id="IPR029442">
    <property type="entry name" value="GyrI-like"/>
</dbReference>
<sequence>MDIQVELIPNYRIAYMRRVGRYGPENYEVIEKIKHWARDRNLLHSSFILAVPQDNPLTTPPENCRFDGCLVLSKDTLLDESVYEGEISGGPYLIFKVKHTAKDLEKTYVELFPYLKEQGYVLDSKTIFERYVGEAEDESFCEICVPIQGEYQNE</sequence>